<dbReference type="Proteomes" id="UP000005950">
    <property type="component" value="Unassembled WGS sequence"/>
</dbReference>
<proteinExistence type="predicted"/>
<dbReference type="SMART" id="SM01126">
    <property type="entry name" value="DDE_Tnp_IS1595"/>
    <property type="match status" value="1"/>
</dbReference>
<dbReference type="Pfam" id="PF12762">
    <property type="entry name" value="DDE_Tnp_IS1595"/>
    <property type="match status" value="1"/>
</dbReference>
<dbReference type="HOGENOM" id="CLU_1163239_0_0_9"/>
<feature type="non-terminal residue" evidence="2">
    <location>
        <position position="1"/>
    </location>
</feature>
<dbReference type="eggNOG" id="COG3677">
    <property type="taxonomic scope" value="Bacteria"/>
</dbReference>
<comment type="caution">
    <text evidence="2">The sequence shown here is derived from an EMBL/GenBank/DDBJ whole genome shotgun (WGS) entry which is preliminary data.</text>
</comment>
<sequence>NYDQWQRFLECYLRGESLDVCARVAQIHRNTAFRWRHKVNDALNALMNRDQLEGIVCLDETFVERIEKGEEELEGSKKKRGISKQKVNLCCAIDAQGRTVIQASDVGRIKATSSIHVFQGKIKEGCDLVTDSQRSYHRLVQELKVTWHKIPSGKKKVDTYTLDKVNLLHSNLKQYLQRFRGVSYAFLQGYIIMFKVNEFYRKSSILGSSERLMAKLMTLKTVLTCKQIDRQEVSWLVL</sequence>
<organism evidence="2 3">
    <name type="scientific">Holdemania filiformis DSM 12042</name>
    <dbReference type="NCBI Taxonomy" id="545696"/>
    <lineage>
        <taxon>Bacteria</taxon>
        <taxon>Bacillati</taxon>
        <taxon>Bacillota</taxon>
        <taxon>Erysipelotrichia</taxon>
        <taxon>Erysipelotrichales</taxon>
        <taxon>Erysipelotrichaceae</taxon>
        <taxon>Holdemania</taxon>
    </lineage>
</organism>
<feature type="domain" description="ISXO2-like transposase" evidence="1">
    <location>
        <begin position="51"/>
        <end position="203"/>
    </location>
</feature>
<evidence type="ECO:0000259" key="1">
    <source>
        <dbReference type="SMART" id="SM01126"/>
    </source>
</evidence>
<name>B9Y9S5_9FIRM</name>
<reference evidence="2 3" key="2">
    <citation type="submission" date="2009-02" db="EMBL/GenBank/DDBJ databases">
        <title>Draft genome sequence of Holdemania filiformis DSM 12042.</title>
        <authorList>
            <person name="Sudarsanam P."/>
            <person name="Ley R."/>
            <person name="Guruge J."/>
            <person name="Turnbaugh P.J."/>
            <person name="Mahowald M."/>
            <person name="Liep D."/>
            <person name="Gordon J."/>
        </authorList>
    </citation>
    <scope>NUCLEOTIDE SEQUENCE [LARGE SCALE GENOMIC DNA]</scope>
    <source>
        <strain evidence="2 3">DSM 12042</strain>
    </source>
</reference>
<protein>
    <recommendedName>
        <fullName evidence="1">ISXO2-like transposase domain-containing protein</fullName>
    </recommendedName>
</protein>
<gene>
    <name evidence="2" type="ORF">HOLDEFILI_02582</name>
</gene>
<accession>B9Y9S5</accession>
<evidence type="ECO:0000313" key="3">
    <source>
        <dbReference type="Proteomes" id="UP000005950"/>
    </source>
</evidence>
<dbReference type="NCBIfam" id="NF033547">
    <property type="entry name" value="transpos_IS1595"/>
    <property type="match status" value="1"/>
</dbReference>
<dbReference type="STRING" id="545696.HOLDEFILI_02582"/>
<dbReference type="OrthoDB" id="9802985at2"/>
<dbReference type="InterPro" id="IPR024445">
    <property type="entry name" value="Tnp_ISXO2-like"/>
</dbReference>
<dbReference type="AlphaFoldDB" id="B9Y9S5"/>
<reference evidence="2 3" key="1">
    <citation type="submission" date="2008-12" db="EMBL/GenBank/DDBJ databases">
        <authorList>
            <person name="Fulton L."/>
            <person name="Clifton S."/>
            <person name="Fulton B."/>
            <person name="Xu J."/>
            <person name="Minx P."/>
            <person name="Pepin K.H."/>
            <person name="Johnson M."/>
            <person name="Bhonagiri V."/>
            <person name="Nash W.E."/>
            <person name="Mardis E.R."/>
            <person name="Wilson R.K."/>
        </authorList>
    </citation>
    <scope>NUCLEOTIDE SEQUENCE [LARGE SCALE GENOMIC DNA]</scope>
    <source>
        <strain evidence="2 3">DSM 12042</strain>
    </source>
</reference>
<dbReference type="RefSeq" id="WP_006059747.1">
    <property type="nucleotide sequence ID" value="NZ_GG657558.1"/>
</dbReference>
<evidence type="ECO:0000313" key="2">
    <source>
        <dbReference type="EMBL" id="EEF67268.1"/>
    </source>
</evidence>
<dbReference type="EMBL" id="ACCF01000151">
    <property type="protein sequence ID" value="EEF67268.1"/>
    <property type="molecule type" value="Genomic_DNA"/>
</dbReference>